<keyword evidence="3" id="KW-1185">Reference proteome</keyword>
<sequence length="155" mass="17901">MSTPASIDVPEFDRRLRRRLELICESFLNLTGQPLLDNATPERLWHAPRVIVAHGIEAEPVFFYGNRMALELFEMDFASFTHLPSRYSAEPLERQERSRLLERVSRDGFIDDYAGVRISATGKRFRIEQAVVWNLIDGNGEIHGQAATFDRWKPI</sequence>
<dbReference type="Proteomes" id="UP000199600">
    <property type="component" value="Unassembled WGS sequence"/>
</dbReference>
<dbReference type="EMBL" id="FLQY01000096">
    <property type="protein sequence ID" value="SBT06325.1"/>
    <property type="molecule type" value="Genomic_DNA"/>
</dbReference>
<dbReference type="InterPro" id="IPR013978">
    <property type="entry name" value="MEKHLA"/>
</dbReference>
<dbReference type="AlphaFoldDB" id="A0A1A8XMD6"/>
<name>A0A1A8XMD6_9RHOO</name>
<protein>
    <recommendedName>
        <fullName evidence="1">MEKHLA domain-containing protein</fullName>
    </recommendedName>
</protein>
<organism evidence="2 3">
    <name type="scientific">Candidatus Propionivibrio aalborgensis</name>
    <dbReference type="NCBI Taxonomy" id="1860101"/>
    <lineage>
        <taxon>Bacteria</taxon>
        <taxon>Pseudomonadati</taxon>
        <taxon>Pseudomonadota</taxon>
        <taxon>Betaproteobacteria</taxon>
        <taxon>Rhodocyclales</taxon>
        <taxon>Rhodocyclaceae</taxon>
        <taxon>Propionivibrio</taxon>
    </lineage>
</organism>
<evidence type="ECO:0000259" key="1">
    <source>
        <dbReference type="Pfam" id="PF08670"/>
    </source>
</evidence>
<feature type="domain" description="MEKHLA" evidence="1">
    <location>
        <begin position="20"/>
        <end position="153"/>
    </location>
</feature>
<evidence type="ECO:0000313" key="3">
    <source>
        <dbReference type="Proteomes" id="UP000199600"/>
    </source>
</evidence>
<dbReference type="Pfam" id="PF08670">
    <property type="entry name" value="MEKHLA"/>
    <property type="match status" value="1"/>
</dbReference>
<accession>A0A1A8XMD6</accession>
<evidence type="ECO:0000313" key="2">
    <source>
        <dbReference type="EMBL" id="SBT06325.1"/>
    </source>
</evidence>
<gene>
    <name evidence="2" type="ORF">PROAA_1850015</name>
</gene>
<dbReference type="RefSeq" id="WP_186410466.1">
    <property type="nucleotide sequence ID" value="NZ_FLQY01000096.1"/>
</dbReference>
<reference evidence="2 3" key="1">
    <citation type="submission" date="2016-06" db="EMBL/GenBank/DDBJ databases">
        <authorList>
            <person name="Kjaerup R.B."/>
            <person name="Dalgaard T.S."/>
            <person name="Juul-Madsen H.R."/>
        </authorList>
    </citation>
    <scope>NUCLEOTIDE SEQUENCE [LARGE SCALE GENOMIC DNA]</scope>
    <source>
        <strain evidence="2">2</strain>
    </source>
</reference>
<proteinExistence type="predicted"/>